<protein>
    <submittedName>
        <fullName evidence="12">SusC/RagA family TonB-linked outer membrane protein</fullName>
    </submittedName>
</protein>
<dbReference type="InterPro" id="IPR012910">
    <property type="entry name" value="Plug_dom"/>
</dbReference>
<keyword evidence="3 8" id="KW-1134">Transmembrane beta strand</keyword>
<dbReference type="Pfam" id="PF07715">
    <property type="entry name" value="Plug"/>
    <property type="match status" value="1"/>
</dbReference>
<evidence type="ECO:0000256" key="6">
    <source>
        <dbReference type="ARBA" id="ARBA00023136"/>
    </source>
</evidence>
<evidence type="ECO:0000256" key="1">
    <source>
        <dbReference type="ARBA" id="ARBA00004571"/>
    </source>
</evidence>
<dbReference type="InterPro" id="IPR039426">
    <property type="entry name" value="TonB-dep_rcpt-like"/>
</dbReference>
<dbReference type="Pfam" id="PF13715">
    <property type="entry name" value="CarbopepD_reg_2"/>
    <property type="match status" value="1"/>
</dbReference>
<proteinExistence type="inferred from homology"/>
<dbReference type="InterPro" id="IPR000531">
    <property type="entry name" value="Beta-barrel_TonB"/>
</dbReference>
<dbReference type="Proteomes" id="UP001430679">
    <property type="component" value="Unassembled WGS sequence"/>
</dbReference>
<feature type="domain" description="TonB-dependent receptor plug" evidence="11">
    <location>
        <begin position="136"/>
        <end position="260"/>
    </location>
</feature>
<gene>
    <name evidence="12" type="ORF">LNP81_23790</name>
</gene>
<comment type="subcellular location">
    <subcellularLocation>
        <location evidence="1 8">Cell outer membrane</location>
        <topology evidence="1 8">Multi-pass membrane protein</topology>
    </subcellularLocation>
</comment>
<dbReference type="NCBIfam" id="TIGR04057">
    <property type="entry name" value="SusC_RagA_signa"/>
    <property type="match status" value="1"/>
</dbReference>
<keyword evidence="13" id="KW-1185">Reference proteome</keyword>
<dbReference type="Pfam" id="PF00593">
    <property type="entry name" value="TonB_dep_Rec_b-barrel"/>
    <property type="match status" value="1"/>
</dbReference>
<dbReference type="Gene3D" id="2.170.130.10">
    <property type="entry name" value="TonB-dependent receptor, plug domain"/>
    <property type="match status" value="1"/>
</dbReference>
<dbReference type="InterPro" id="IPR037066">
    <property type="entry name" value="Plug_dom_sf"/>
</dbReference>
<dbReference type="InterPro" id="IPR023997">
    <property type="entry name" value="TonB-dep_OMP_SusC/RagA_CS"/>
</dbReference>
<organism evidence="12 13">
    <name type="scientific">Flavobacterium piscisymbiosum</name>
    <dbReference type="NCBI Taxonomy" id="2893753"/>
    <lineage>
        <taxon>Bacteria</taxon>
        <taxon>Pseudomonadati</taxon>
        <taxon>Bacteroidota</taxon>
        <taxon>Flavobacteriia</taxon>
        <taxon>Flavobacteriales</taxon>
        <taxon>Flavobacteriaceae</taxon>
        <taxon>Flavobacterium</taxon>
    </lineage>
</organism>
<keyword evidence="6 8" id="KW-0472">Membrane</keyword>
<evidence type="ECO:0000256" key="7">
    <source>
        <dbReference type="ARBA" id="ARBA00023237"/>
    </source>
</evidence>
<dbReference type="SUPFAM" id="SSF49464">
    <property type="entry name" value="Carboxypeptidase regulatory domain-like"/>
    <property type="match status" value="1"/>
</dbReference>
<evidence type="ECO:0000256" key="5">
    <source>
        <dbReference type="ARBA" id="ARBA00023077"/>
    </source>
</evidence>
<dbReference type="PROSITE" id="PS52016">
    <property type="entry name" value="TONB_DEPENDENT_REC_3"/>
    <property type="match status" value="1"/>
</dbReference>
<keyword evidence="5 9" id="KW-0798">TonB box</keyword>
<dbReference type="SUPFAM" id="SSF56935">
    <property type="entry name" value="Porins"/>
    <property type="match status" value="1"/>
</dbReference>
<evidence type="ECO:0000259" key="11">
    <source>
        <dbReference type="Pfam" id="PF07715"/>
    </source>
</evidence>
<feature type="domain" description="TonB-dependent receptor-like beta-barrel" evidence="10">
    <location>
        <begin position="432"/>
        <end position="975"/>
    </location>
</feature>
<evidence type="ECO:0000256" key="8">
    <source>
        <dbReference type="PROSITE-ProRule" id="PRU01360"/>
    </source>
</evidence>
<dbReference type="NCBIfam" id="TIGR04056">
    <property type="entry name" value="OMP_RagA_SusC"/>
    <property type="match status" value="1"/>
</dbReference>
<comment type="similarity">
    <text evidence="8 9">Belongs to the TonB-dependent receptor family.</text>
</comment>
<evidence type="ECO:0000313" key="13">
    <source>
        <dbReference type="Proteomes" id="UP001430679"/>
    </source>
</evidence>
<comment type="caution">
    <text evidence="12">The sequence shown here is derived from an EMBL/GenBank/DDBJ whole genome shotgun (WGS) entry which is preliminary data.</text>
</comment>
<keyword evidence="4 8" id="KW-0812">Transmembrane</keyword>
<name>A0ABS8MKK5_9FLAO</name>
<dbReference type="RefSeq" id="WP_230039731.1">
    <property type="nucleotide sequence ID" value="NZ_JAJJMM010000001.1"/>
</dbReference>
<evidence type="ECO:0000256" key="9">
    <source>
        <dbReference type="RuleBase" id="RU003357"/>
    </source>
</evidence>
<dbReference type="InterPro" id="IPR036942">
    <property type="entry name" value="Beta-barrel_TonB_sf"/>
</dbReference>
<evidence type="ECO:0000313" key="12">
    <source>
        <dbReference type="EMBL" id="MCC9066028.1"/>
    </source>
</evidence>
<evidence type="ECO:0000256" key="4">
    <source>
        <dbReference type="ARBA" id="ARBA00022692"/>
    </source>
</evidence>
<evidence type="ECO:0000259" key="10">
    <source>
        <dbReference type="Pfam" id="PF00593"/>
    </source>
</evidence>
<accession>A0ABS8MKK5</accession>
<dbReference type="InterPro" id="IPR023996">
    <property type="entry name" value="TonB-dep_OMP_SusC/RagA"/>
</dbReference>
<dbReference type="InterPro" id="IPR008969">
    <property type="entry name" value="CarboxyPept-like_regulatory"/>
</dbReference>
<dbReference type="Gene3D" id="2.40.170.20">
    <property type="entry name" value="TonB-dependent receptor, beta-barrel domain"/>
    <property type="match status" value="1"/>
</dbReference>
<reference evidence="12" key="1">
    <citation type="submission" date="2021-11" db="EMBL/GenBank/DDBJ databases">
        <title>Description of novel Flavobacterium species.</title>
        <authorList>
            <person name="Saticioglu I.B."/>
            <person name="Ay H."/>
            <person name="Altun S."/>
            <person name="Duman M."/>
        </authorList>
    </citation>
    <scope>NUCLEOTIDE SEQUENCE</scope>
    <source>
        <strain evidence="12">F-30</strain>
    </source>
</reference>
<sequence>MNIFSFYKDGKAFYCLFFIWLCLSFSSLFAKSSYRYNTTFLQQHQIQGTITDGSNPLPGVTIAVKGKSNAVAISDYSGQYTLSTSPLDSLIVSFIGFKTIIVPVQGRKIVDVQLFYDTTTLQEVRVNAGYYSVKEKERTGSIAKITSKDIDKQPIGNILAAMQGRMAGVEIIQDSGSPGGAFQIKIRGQNSLRADANQPLYIIDGVPYSSETIGSTLTSGSSPTMTSPLNSINPSDIESIEILKDADATAIYGSRGANGVVLISTKKGISGKTKFTVNASTSIGTVTKMLDLMKTEQYLDMRRQAFANDGITVYPKNAYDVNGTWDQNRYTDWQKEFIGGTAEITNLQATVTGGSAKTQYLLSGSTRTETTVFPGDFKYNKGNIHFSFNHVSDDEKFRLSFSAGYTSQKNFQPGTDLTRISRLLAPNAPALYDSDGDLNWANNSWENPLAAYESKFNSKINDLTANAVLSYNILRNVQIKSSFGYTDLRNNEKMVMPSTMYNPSLGLGSEVSGISTNLTLRSSWIAEPQINWNFDLAKGRMEALFGGTFQSQTSNRLFQSGYGFSSNSLINDIASATLKVIDFSDESVYKYQAFFARLNYNYDDRYILNFTGRRDGSSRFGPGKQFANFGAIGAAWLFSNESFLKNNTLLSFGKLRASYGTTGNDQIGDYQFLDTYVSSGNSYQGTVGLQPSRLFNSDFGWETNKKFEVALEMGFFKDRLFLTTAYYQNSSSSQLVGMPLPATTGFSSLTANLDAAVQNKGFEFTLRTVNFQNKKIEWNTSFNISANKNKLISYPGLESSVYANRYVIGQSINITKIYEFTGINPQTGVYSYRDLNDDGVISAIADRQAFVDLSPKYFGGLQNQVTYKKIQLDFLLQFVKQEAFSYTPGTPGTAVNQLASLTNFWEQASDTADYQKLTSGRNSALTTAYSRLRTSDGAIEDASYIRLKSISLSYDVPLDISKGMQCRIYLQGQNLLTFSNFKGGDPEFKFAGYLPPLKTYTAGIQLTF</sequence>
<dbReference type="EMBL" id="JAJJMM010000001">
    <property type="protein sequence ID" value="MCC9066028.1"/>
    <property type="molecule type" value="Genomic_DNA"/>
</dbReference>
<keyword evidence="7 8" id="KW-0998">Cell outer membrane</keyword>
<keyword evidence="2 8" id="KW-0813">Transport</keyword>
<evidence type="ECO:0000256" key="2">
    <source>
        <dbReference type="ARBA" id="ARBA00022448"/>
    </source>
</evidence>
<evidence type="ECO:0000256" key="3">
    <source>
        <dbReference type="ARBA" id="ARBA00022452"/>
    </source>
</evidence>